<dbReference type="InterPro" id="IPR050250">
    <property type="entry name" value="Macrolide_Exporter_MacB"/>
</dbReference>
<dbReference type="EMBL" id="CP010411">
    <property type="protein sequence ID" value="ALE10197.1"/>
    <property type="molecule type" value="Genomic_DNA"/>
</dbReference>
<dbReference type="RefSeq" id="WP_060621249.1">
    <property type="nucleotide sequence ID" value="NZ_CP010411.1"/>
</dbReference>
<feature type="compositionally biased region" description="Polar residues" evidence="7">
    <location>
        <begin position="704"/>
        <end position="728"/>
    </location>
</feature>
<dbReference type="GO" id="GO:0005886">
    <property type="term" value="C:plasma membrane"/>
    <property type="evidence" value="ECO:0007669"/>
    <property type="project" value="UniProtKB-SubCell"/>
</dbReference>
<keyword evidence="3 8" id="KW-0812">Transmembrane</keyword>
<feature type="region of interest" description="Disordered" evidence="7">
    <location>
        <begin position="172"/>
        <end position="215"/>
    </location>
</feature>
<keyword evidence="5 8" id="KW-0472">Membrane</keyword>
<evidence type="ECO:0000256" key="1">
    <source>
        <dbReference type="ARBA" id="ARBA00004651"/>
    </source>
</evidence>
<evidence type="ECO:0000256" key="4">
    <source>
        <dbReference type="ARBA" id="ARBA00022989"/>
    </source>
</evidence>
<dbReference type="PANTHER" id="PTHR30572:SF4">
    <property type="entry name" value="ABC TRANSPORTER PERMEASE YTRF"/>
    <property type="match status" value="1"/>
</dbReference>
<evidence type="ECO:0000259" key="10">
    <source>
        <dbReference type="Pfam" id="PF12704"/>
    </source>
</evidence>
<gene>
    <name evidence="11" type="ORF">RY67_2202</name>
</gene>
<feature type="transmembrane region" description="Helical" evidence="8">
    <location>
        <begin position="910"/>
        <end position="930"/>
    </location>
</feature>
<accession>A0A0M4M4U3</accession>
<feature type="domain" description="ABC3 transporter permease C-terminal" evidence="9">
    <location>
        <begin position="323"/>
        <end position="439"/>
    </location>
</feature>
<evidence type="ECO:0000259" key="9">
    <source>
        <dbReference type="Pfam" id="PF02687"/>
    </source>
</evidence>
<sequence>MFSITLKLMKKSARMLIPAGIAILIGTAFIAATFLFGNAMNDALAAQNTAQLGGANYVISPDSGKDLTDKDQDYIYTRTVNDFQLGRIRATEGVKDARAGYAGSVTVTRGNKHANSYVITTAAKRTLLPVTITQGDQPADSNEIALTKSVADQLGVKVGDRVTVNSQAAQYADKTGDSAGDVGDKSVQNADDASAHNGDSDNASGVSASSDGANTADSGMTVRVVGLTDDPNGAYPYYGGASVLSDNVIAAMGGSDDFDELPTLMIYLDIDGEDDEAATAAVARINALLPKHFSVQSRATYAERSIASMSAGETSITTIFLLSFGMLAMLVAALVIANTFQVLVAQRRRTLALLRTIGANKSQLYVSVLFEAGVLGLIASILGVGLGIALMEALCRSGLMQAADMNMRLVLSGPVFTVPMAFGIIMTVIASLGSARSATAVTPLEALRPIELTDTRRAGVVRAVIAVLLIAAGAALCVFSVWQMSEKIAGRDSMVDKQYPLVLLAAIIGCALIFLGLVLSATFWLPVLMRGVGALVALAGPSAKVAHANIQKNPRRVAATGAALLIGVTLVSTIATGAASAKQTMNEALTTRYSVDMIAAGADMTGKQAGEAAKVKGVQSSIYAPTRMMTMKDADGKSLSVLVVGVDGVDALRKVVRSDLSGVTIDGDSVLMPKYSAATGKDIPLDKSVTFTAGAAEAQADATNGPSGNDANGSAENGNGQSGGTQTLTLKPRKVDYRRIASNYAAVAFVDASHFTNGGIKADGHIMLMRIDAEGAGVALNDVFTNVQNVFSASAGVTVTGPVAGRTQWETMINGMMALLVGLIAVAVLIALVGVANTLSLSVIERTRESATLRAIGMTRGQLRRSLAVEALLLSLVSGVVGVVLGTLFGWLGSYMVFSLYGDTVFPFEWATNGVVLGVAALAALLASVAPARRAVKTPPVEALAEA</sequence>
<keyword evidence="2" id="KW-1003">Cell membrane</keyword>
<dbReference type="Pfam" id="PF12704">
    <property type="entry name" value="MacB_PCD"/>
    <property type="match status" value="1"/>
</dbReference>
<feature type="domain" description="ABC3 transporter permease C-terminal" evidence="9">
    <location>
        <begin position="823"/>
        <end position="940"/>
    </location>
</feature>
<feature type="transmembrane region" description="Helical" evidence="8">
    <location>
        <begin position="557"/>
        <end position="579"/>
    </location>
</feature>
<feature type="transmembrane region" description="Helical" evidence="8">
    <location>
        <begin position="867"/>
        <end position="890"/>
    </location>
</feature>
<feature type="transmembrane region" description="Helical" evidence="8">
    <location>
        <begin position="411"/>
        <end position="432"/>
    </location>
</feature>
<evidence type="ECO:0000313" key="11">
    <source>
        <dbReference type="EMBL" id="ALE10197.1"/>
    </source>
</evidence>
<feature type="transmembrane region" description="Helical" evidence="8">
    <location>
        <begin position="460"/>
        <end position="482"/>
    </location>
</feature>
<evidence type="ECO:0000256" key="8">
    <source>
        <dbReference type="SAM" id="Phobius"/>
    </source>
</evidence>
<feature type="compositionally biased region" description="Polar residues" evidence="7">
    <location>
        <begin position="200"/>
        <end position="215"/>
    </location>
</feature>
<proteinExistence type="inferred from homology"/>
<dbReference type="InterPro" id="IPR025857">
    <property type="entry name" value="MacB_PCD"/>
</dbReference>
<evidence type="ECO:0000256" key="3">
    <source>
        <dbReference type="ARBA" id="ARBA00022692"/>
    </source>
</evidence>
<comment type="subcellular location">
    <subcellularLocation>
        <location evidence="1">Cell membrane</location>
        <topology evidence="1">Multi-pass membrane protein</topology>
    </subcellularLocation>
</comment>
<evidence type="ECO:0000256" key="7">
    <source>
        <dbReference type="SAM" id="MobiDB-lite"/>
    </source>
</evidence>
<dbReference type="Pfam" id="PF02687">
    <property type="entry name" value="FtsX"/>
    <property type="match status" value="2"/>
</dbReference>
<evidence type="ECO:0000256" key="2">
    <source>
        <dbReference type="ARBA" id="ARBA00022475"/>
    </source>
</evidence>
<dbReference type="PATRIC" id="fig|1682.24.peg.2148"/>
<feature type="transmembrane region" description="Helical" evidence="8">
    <location>
        <begin position="319"/>
        <end position="344"/>
    </location>
</feature>
<name>A0A0M4M4U3_BIFLI</name>
<dbReference type="PANTHER" id="PTHR30572">
    <property type="entry name" value="MEMBRANE COMPONENT OF TRANSPORTER-RELATED"/>
    <property type="match status" value="1"/>
</dbReference>
<feature type="region of interest" description="Disordered" evidence="7">
    <location>
        <begin position="699"/>
        <end position="728"/>
    </location>
</feature>
<dbReference type="AlphaFoldDB" id="A0A0M4M4U3"/>
<evidence type="ECO:0000313" key="12">
    <source>
        <dbReference type="Proteomes" id="UP000067206"/>
    </source>
</evidence>
<dbReference type="InterPro" id="IPR003838">
    <property type="entry name" value="ABC3_permease_C"/>
</dbReference>
<protein>
    <submittedName>
        <fullName evidence="11">Putative transport protein</fullName>
    </submittedName>
</protein>
<feature type="transmembrane region" description="Helical" evidence="8">
    <location>
        <begin position="502"/>
        <end position="525"/>
    </location>
</feature>
<feature type="transmembrane region" description="Helical" evidence="8">
    <location>
        <begin position="816"/>
        <end position="844"/>
    </location>
</feature>
<comment type="similarity">
    <text evidence="6">Belongs to the ABC-4 integral membrane protein family.</text>
</comment>
<dbReference type="Proteomes" id="UP000067206">
    <property type="component" value="Chromosome"/>
</dbReference>
<reference evidence="11 12" key="1">
    <citation type="submission" date="2014-12" db="EMBL/GenBank/DDBJ databases">
        <title>Complete genome sequence of Bifidobacterium longum subsp. infantis BT1.</title>
        <authorList>
            <person name="Kim J.F."/>
            <person name="Kwak M.-J."/>
        </authorList>
    </citation>
    <scope>NUCLEOTIDE SEQUENCE [LARGE SCALE GENOMIC DNA]</scope>
    <source>
        <strain evidence="11 12">BT1</strain>
    </source>
</reference>
<feature type="domain" description="MacB-like periplasmic core" evidence="10">
    <location>
        <begin position="21"/>
        <end position="166"/>
    </location>
</feature>
<keyword evidence="4 8" id="KW-1133">Transmembrane helix</keyword>
<organism evidence="11 12">
    <name type="scientific">Bifidobacterium longum subsp. infantis</name>
    <dbReference type="NCBI Taxonomy" id="1682"/>
    <lineage>
        <taxon>Bacteria</taxon>
        <taxon>Bacillati</taxon>
        <taxon>Actinomycetota</taxon>
        <taxon>Actinomycetes</taxon>
        <taxon>Bifidobacteriales</taxon>
        <taxon>Bifidobacteriaceae</taxon>
        <taxon>Bifidobacterium</taxon>
    </lineage>
</organism>
<evidence type="ECO:0000256" key="5">
    <source>
        <dbReference type="ARBA" id="ARBA00023136"/>
    </source>
</evidence>
<evidence type="ECO:0000256" key="6">
    <source>
        <dbReference type="ARBA" id="ARBA00038076"/>
    </source>
</evidence>
<feature type="transmembrane region" description="Helical" evidence="8">
    <location>
        <begin position="364"/>
        <end position="391"/>
    </location>
</feature>
<dbReference type="GO" id="GO:0022857">
    <property type="term" value="F:transmembrane transporter activity"/>
    <property type="evidence" value="ECO:0007669"/>
    <property type="project" value="TreeGrafter"/>
</dbReference>